<accession>A0A7S8IZ67</accession>
<protein>
    <recommendedName>
        <fullName evidence="4">Peptidase C14 caspase domain-containing protein</fullName>
    </recommendedName>
</protein>
<dbReference type="SMART" id="SM00028">
    <property type="entry name" value="TPR"/>
    <property type="match status" value="2"/>
</dbReference>
<feature type="domain" description="Peptidase C14 caspase" evidence="4">
    <location>
        <begin position="44"/>
        <end position="236"/>
    </location>
</feature>
<name>A0A7S8IZ67_9BACT</name>
<dbReference type="Gene3D" id="1.25.40.10">
    <property type="entry name" value="Tetratricopeptide repeat domain"/>
    <property type="match status" value="1"/>
</dbReference>
<proteinExistence type="predicted"/>
<keyword evidence="1" id="KW-0677">Repeat</keyword>
<feature type="repeat" description="TPR" evidence="3">
    <location>
        <begin position="373"/>
        <end position="406"/>
    </location>
</feature>
<dbReference type="SUPFAM" id="SSF52129">
    <property type="entry name" value="Caspase-like"/>
    <property type="match status" value="1"/>
</dbReference>
<organism evidence="5 6">
    <name type="scientific">Candidatus Nitrospira kreftii</name>
    <dbReference type="NCBI Taxonomy" id="2652173"/>
    <lineage>
        <taxon>Bacteria</taxon>
        <taxon>Pseudomonadati</taxon>
        <taxon>Nitrospirota</taxon>
        <taxon>Nitrospiria</taxon>
        <taxon>Nitrospirales</taxon>
        <taxon>Nitrospiraceae</taxon>
        <taxon>Nitrospira</taxon>
    </lineage>
</organism>
<dbReference type="Pfam" id="PF00515">
    <property type="entry name" value="TPR_1"/>
    <property type="match status" value="1"/>
</dbReference>
<reference evidence="5 6" key="1">
    <citation type="journal article" date="2020" name="ISME J.">
        <title>Enrichment and physiological characterization of a novel comammox Nitrospira indicates ammonium inhibition of complete nitrification.</title>
        <authorList>
            <person name="Sakoula D."/>
            <person name="Koch H."/>
            <person name="Frank J."/>
            <person name="Jetten M.S.M."/>
            <person name="van Kessel M.A.H.J."/>
            <person name="Lucker S."/>
        </authorList>
    </citation>
    <scope>NUCLEOTIDE SEQUENCE [LARGE SCALE GENOMIC DNA]</scope>
    <source>
        <strain evidence="5">Comreactor17</strain>
    </source>
</reference>
<dbReference type="PANTHER" id="PTHR44227">
    <property type="match status" value="1"/>
</dbReference>
<dbReference type="Gene3D" id="3.40.50.1460">
    <property type="match status" value="1"/>
</dbReference>
<dbReference type="PROSITE" id="PS50005">
    <property type="entry name" value="TPR"/>
    <property type="match status" value="1"/>
</dbReference>
<evidence type="ECO:0000256" key="2">
    <source>
        <dbReference type="ARBA" id="ARBA00022803"/>
    </source>
</evidence>
<dbReference type="GO" id="GO:0004197">
    <property type="term" value="F:cysteine-type endopeptidase activity"/>
    <property type="evidence" value="ECO:0007669"/>
    <property type="project" value="InterPro"/>
</dbReference>
<sequence length="457" mass="50646">MKNPWIIVLVLLFVVGQWFGPCSPHSISIAQAQLGKPEGLYYKSWAIIIGIENYVLAPPIAGAINDAKKVADTFRQLGFEEVVEVYDKDASARRLHQLLNDMLPRKVGRMDRLVIFYVGHTGSMLDSDGQDRGYLVPIDAPINNLAKSVTVEQLKEFTRRSASKHTLLILDAPIYGWETTIPQELTLEGRLSPESETERRAVQVISAARKGEVSARPYNSSRFVQTLVKGLSGAADLDKNGWLMASELGTYLVQQVGAVSNGMQLPTSLRIEGDGDTVLVEGRKAAFLLGAEPQTPSERQQEAKAQYERAFALLQEGKATEEALERLNRAIAYDPTYGDAYVLKSYVRLEVLQDLDEALNAGLLAVEYAPGNPDSYYTLGLIYEKRGKFADAEVAFQQALRADNTYQDVYFALGTLYADHLNDQQKSVEAFRRYLELGGAHDRARAVVGQADRTPKP</sequence>
<dbReference type="SUPFAM" id="SSF48452">
    <property type="entry name" value="TPR-like"/>
    <property type="match status" value="1"/>
</dbReference>
<dbReference type="InterPro" id="IPR011990">
    <property type="entry name" value="TPR-like_helical_dom_sf"/>
</dbReference>
<evidence type="ECO:0000313" key="6">
    <source>
        <dbReference type="Proteomes" id="UP000593737"/>
    </source>
</evidence>
<dbReference type="Proteomes" id="UP000593737">
    <property type="component" value="Chromosome"/>
</dbReference>
<evidence type="ECO:0000256" key="3">
    <source>
        <dbReference type="PROSITE-ProRule" id="PRU00339"/>
    </source>
</evidence>
<dbReference type="KEGG" id="nkf:Nkreftii_001568"/>
<evidence type="ECO:0000313" key="5">
    <source>
        <dbReference type="EMBL" id="QPD03794.1"/>
    </source>
</evidence>
<evidence type="ECO:0000256" key="1">
    <source>
        <dbReference type="ARBA" id="ARBA00022737"/>
    </source>
</evidence>
<dbReference type="EMBL" id="CP047423">
    <property type="protein sequence ID" value="QPD03794.1"/>
    <property type="molecule type" value="Genomic_DNA"/>
</dbReference>
<dbReference type="PANTHER" id="PTHR44227:SF3">
    <property type="entry name" value="PROTEIN O-MANNOSYL-TRANSFERASE TMTC4"/>
    <property type="match status" value="1"/>
</dbReference>
<evidence type="ECO:0000259" key="4">
    <source>
        <dbReference type="Pfam" id="PF00656"/>
    </source>
</evidence>
<keyword evidence="2 3" id="KW-0802">TPR repeat</keyword>
<dbReference type="InterPro" id="IPR019734">
    <property type="entry name" value="TPR_rpt"/>
</dbReference>
<dbReference type="AlphaFoldDB" id="A0A7S8IZ67"/>
<dbReference type="GO" id="GO:0006508">
    <property type="term" value="P:proteolysis"/>
    <property type="evidence" value="ECO:0007669"/>
    <property type="project" value="InterPro"/>
</dbReference>
<gene>
    <name evidence="5" type="ORF">Nkreftii_001568</name>
</gene>
<dbReference type="InterPro" id="IPR052346">
    <property type="entry name" value="O-mannosyl-transferase_TMTC"/>
</dbReference>
<dbReference type="Pfam" id="PF00656">
    <property type="entry name" value="Peptidase_C14"/>
    <property type="match status" value="1"/>
</dbReference>
<dbReference type="InterPro" id="IPR011600">
    <property type="entry name" value="Pept_C14_caspase"/>
</dbReference>
<dbReference type="InterPro" id="IPR029030">
    <property type="entry name" value="Caspase-like_dom_sf"/>
</dbReference>